<dbReference type="KEGG" id="hadh:FRZ61_43540"/>
<evidence type="ECO:0000313" key="2">
    <source>
        <dbReference type="EMBL" id="QEX24413.1"/>
    </source>
</evidence>
<accession>A0A5J6N6N6</accession>
<dbReference type="Proteomes" id="UP000325797">
    <property type="component" value="Chromosome"/>
</dbReference>
<name>A0A5J6N6N6_9PROT</name>
<proteinExistence type="predicted"/>
<organism evidence="2 3">
    <name type="scientific">Hypericibacter adhaerens</name>
    <dbReference type="NCBI Taxonomy" id="2602016"/>
    <lineage>
        <taxon>Bacteria</taxon>
        <taxon>Pseudomonadati</taxon>
        <taxon>Pseudomonadota</taxon>
        <taxon>Alphaproteobacteria</taxon>
        <taxon>Rhodospirillales</taxon>
        <taxon>Dongiaceae</taxon>
        <taxon>Hypericibacter</taxon>
    </lineage>
</organism>
<keyword evidence="3" id="KW-1185">Reference proteome</keyword>
<dbReference type="AlphaFoldDB" id="A0A5J6N6N6"/>
<dbReference type="InterPro" id="IPR029062">
    <property type="entry name" value="Class_I_gatase-like"/>
</dbReference>
<dbReference type="InterPro" id="IPR013320">
    <property type="entry name" value="ConA-like_dom_sf"/>
</dbReference>
<evidence type="ECO:0000259" key="1">
    <source>
        <dbReference type="Pfam" id="PF20254"/>
    </source>
</evidence>
<sequence>MIEILGYADRLAVRPGMTIAFKVSCETGAARYRADIVRLRCGDDRPDGPGFREEPVADAAANGDYPGRRQAIDCGSYVRVGPAAAFDAVDSFTLSALIWPTLPGLDEATVMGRWSGPAETGFGYALAIDGASRPCLRLGDGVRVWRLVHPVALAARRWYRLLASFDSATGAASLHCEPVTPQWGDPVFRPTAGRCPLRPLSSGPRIADVPVAVAAHVVEGGQGTWRGAGHFNGKIEAPRLHAQALPAEQIGQILSTPLTGPSAASLVAAWDFSRDIPGTKARDIGPNGLDGDCINLPTRAMTGHAWTAEAMNWTNRPHEYAAIHFHEDDLYDCAWETDFRWTIPPDLKSGIYAARLRCGNQGEDHVPFFVLPPRGHARAPVAFLASTATYLAYANSHDHYEDPVAERCHGLTVLAPADLFLMQRRDLGLSAYDHHRDGSGSCWSSRLRPILNLRPKRALWSLNADLHLTDWLEAIGQEYDVIDDETLHREGVSLLERYACVMTGTHPEYYSTAMLTAMAAYLERGGRLMYLGGNGFYWRVAWHDELPGAMEIRRGEAGTRMWTSEPGETGLATTGEPSGMWRHSGFAPQRLVGVGFISEGFDSGSYYRRLPDSYDPRAGFIFAGVDEEILGDFGVFGGAAALELDIVNPKVGTPPHALLLASSEGHSNVYVIAQAETGANHPGMDGIESPLVRADMVFFETLKGGAVFSTGSIGWAGSLAHDNYRNNISRITENVLRRFISPEPFPSSAGTR</sequence>
<evidence type="ECO:0000313" key="3">
    <source>
        <dbReference type="Proteomes" id="UP000325797"/>
    </source>
</evidence>
<protein>
    <submittedName>
        <fullName evidence="2">Large subunit of N,N-dimethylformamidase</fullName>
    </submittedName>
</protein>
<dbReference type="InterPro" id="IPR046540">
    <property type="entry name" value="DMFA2_C"/>
</dbReference>
<reference evidence="2 3" key="1">
    <citation type="submission" date="2019-08" db="EMBL/GenBank/DDBJ databases">
        <title>Hyperibacter terrae gen. nov., sp. nov. and Hyperibacter viscosus sp. nov., two new members in the family Rhodospirillaceae isolated from the rhizosphere of Hypericum perforatum.</title>
        <authorList>
            <person name="Noviana Z."/>
        </authorList>
    </citation>
    <scope>NUCLEOTIDE SEQUENCE [LARGE SCALE GENOMIC DNA]</scope>
    <source>
        <strain evidence="2 3">R5959</strain>
    </source>
</reference>
<gene>
    <name evidence="2" type="ORF">FRZ61_43540</name>
</gene>
<dbReference type="Gene3D" id="2.60.120.200">
    <property type="match status" value="1"/>
</dbReference>
<dbReference type="RefSeq" id="WP_151119696.1">
    <property type="nucleotide sequence ID" value="NZ_CP042582.1"/>
</dbReference>
<dbReference type="SUPFAM" id="SSF52317">
    <property type="entry name" value="Class I glutamine amidotransferase-like"/>
    <property type="match status" value="1"/>
</dbReference>
<dbReference type="OrthoDB" id="505641at2"/>
<dbReference type="SUPFAM" id="SSF49899">
    <property type="entry name" value="Concanavalin A-like lectins/glucanases"/>
    <property type="match status" value="1"/>
</dbReference>
<dbReference type="Pfam" id="PF20254">
    <property type="entry name" value="DMFA2_C"/>
    <property type="match status" value="1"/>
</dbReference>
<dbReference type="EMBL" id="CP042582">
    <property type="protein sequence ID" value="QEX24413.1"/>
    <property type="molecule type" value="Genomic_DNA"/>
</dbReference>
<feature type="domain" description="N,N-dimethylformamidase beta subunit-like C-terminal" evidence="1">
    <location>
        <begin position="298"/>
        <end position="724"/>
    </location>
</feature>